<evidence type="ECO:0000256" key="4">
    <source>
        <dbReference type="SAM" id="SignalP"/>
    </source>
</evidence>
<dbReference type="eggNOG" id="KOG3627">
    <property type="taxonomic scope" value="Eukaryota"/>
</dbReference>
<dbReference type="PRINTS" id="PR00722">
    <property type="entry name" value="CHYMOTRYPSIN"/>
</dbReference>
<dbReference type="Proteomes" id="UP000007801">
    <property type="component" value="Unassembled WGS sequence"/>
</dbReference>
<dbReference type="FunFam" id="2.40.10.10:FF:000157">
    <property type="entry name" value="GH18608p"/>
    <property type="match status" value="1"/>
</dbReference>
<dbReference type="AlphaFoldDB" id="B3LXN5"/>
<dbReference type="Pfam" id="PF00089">
    <property type="entry name" value="Trypsin"/>
    <property type="match status" value="1"/>
</dbReference>
<dbReference type="InterPro" id="IPR001314">
    <property type="entry name" value="Peptidase_S1A"/>
</dbReference>
<evidence type="ECO:0000256" key="1">
    <source>
        <dbReference type="ARBA" id="ARBA00023157"/>
    </source>
</evidence>
<evidence type="ECO:0000259" key="5">
    <source>
        <dbReference type="PROSITE" id="PS50240"/>
    </source>
</evidence>
<evidence type="ECO:0000313" key="6">
    <source>
        <dbReference type="EMBL" id="EDV43929.1"/>
    </source>
</evidence>
<dbReference type="STRING" id="7217.B3LXN5"/>
<keyword evidence="7" id="KW-1185">Reference proteome</keyword>
<dbReference type="InterPro" id="IPR018114">
    <property type="entry name" value="TRYPSIN_HIS"/>
</dbReference>
<dbReference type="PANTHER" id="PTHR24256">
    <property type="entry name" value="TRYPTASE-RELATED"/>
    <property type="match status" value="1"/>
</dbReference>
<dbReference type="SMART" id="SM00020">
    <property type="entry name" value="Tryp_SPc"/>
    <property type="match status" value="1"/>
</dbReference>
<dbReference type="OrthoDB" id="6339452at2759"/>
<dbReference type="InParanoid" id="B3LXN5"/>
<dbReference type="InterPro" id="IPR009003">
    <property type="entry name" value="Peptidase_S1_PA"/>
</dbReference>
<dbReference type="PROSITE" id="PS00135">
    <property type="entry name" value="TRYPSIN_SER"/>
    <property type="match status" value="1"/>
</dbReference>
<feature type="domain" description="Peptidase S1" evidence="5">
    <location>
        <begin position="73"/>
        <end position="321"/>
    </location>
</feature>
<keyword evidence="3" id="KW-0645">Protease</keyword>
<keyword evidence="1" id="KW-1015">Disulfide bond</keyword>
<dbReference type="PROSITE" id="PS00134">
    <property type="entry name" value="TRYPSIN_HIS"/>
    <property type="match status" value="1"/>
</dbReference>
<dbReference type="InterPro" id="IPR043504">
    <property type="entry name" value="Peptidase_S1_PA_chymotrypsin"/>
</dbReference>
<keyword evidence="4" id="KW-0732">Signal</keyword>
<reference evidence="6 7" key="1">
    <citation type="journal article" date="2007" name="Nature">
        <title>Evolution of genes and genomes on the Drosophila phylogeny.</title>
        <authorList>
            <consortium name="Drosophila 12 Genomes Consortium"/>
            <person name="Clark A.G."/>
            <person name="Eisen M.B."/>
            <person name="Smith D.R."/>
            <person name="Bergman C.M."/>
            <person name="Oliver B."/>
            <person name="Markow T.A."/>
            <person name="Kaufman T.C."/>
            <person name="Kellis M."/>
            <person name="Gelbart W."/>
            <person name="Iyer V.N."/>
            <person name="Pollard D.A."/>
            <person name="Sackton T.B."/>
            <person name="Larracuente A.M."/>
            <person name="Singh N.D."/>
            <person name="Abad J.P."/>
            <person name="Abt D.N."/>
            <person name="Adryan B."/>
            <person name="Aguade M."/>
            <person name="Akashi H."/>
            <person name="Anderson W.W."/>
            <person name="Aquadro C.F."/>
            <person name="Ardell D.H."/>
            <person name="Arguello R."/>
            <person name="Artieri C.G."/>
            <person name="Barbash D.A."/>
            <person name="Barker D."/>
            <person name="Barsanti P."/>
            <person name="Batterham P."/>
            <person name="Batzoglou S."/>
            <person name="Begun D."/>
            <person name="Bhutkar A."/>
            <person name="Blanco E."/>
            <person name="Bosak S.A."/>
            <person name="Bradley R.K."/>
            <person name="Brand A.D."/>
            <person name="Brent M.R."/>
            <person name="Brooks A.N."/>
            <person name="Brown R.H."/>
            <person name="Butlin R.K."/>
            <person name="Caggese C."/>
            <person name="Calvi B.R."/>
            <person name="Bernardo de Carvalho A."/>
            <person name="Caspi A."/>
            <person name="Castrezana S."/>
            <person name="Celniker S.E."/>
            <person name="Chang J.L."/>
            <person name="Chapple C."/>
            <person name="Chatterji S."/>
            <person name="Chinwalla A."/>
            <person name="Civetta A."/>
            <person name="Clifton S.W."/>
            <person name="Comeron J.M."/>
            <person name="Costello J.C."/>
            <person name="Coyne J.A."/>
            <person name="Daub J."/>
            <person name="David R.G."/>
            <person name="Delcher A.L."/>
            <person name="Delehaunty K."/>
            <person name="Do C.B."/>
            <person name="Ebling H."/>
            <person name="Edwards K."/>
            <person name="Eickbush T."/>
            <person name="Evans J.D."/>
            <person name="Filipski A."/>
            <person name="Findeiss S."/>
            <person name="Freyhult E."/>
            <person name="Fulton L."/>
            <person name="Fulton R."/>
            <person name="Garcia A.C."/>
            <person name="Gardiner A."/>
            <person name="Garfield D.A."/>
            <person name="Garvin B.E."/>
            <person name="Gibson G."/>
            <person name="Gilbert D."/>
            <person name="Gnerre S."/>
            <person name="Godfrey J."/>
            <person name="Good R."/>
            <person name="Gotea V."/>
            <person name="Gravely B."/>
            <person name="Greenberg A.J."/>
            <person name="Griffiths-Jones S."/>
            <person name="Gross S."/>
            <person name="Guigo R."/>
            <person name="Gustafson E.A."/>
            <person name="Haerty W."/>
            <person name="Hahn M.W."/>
            <person name="Halligan D.L."/>
            <person name="Halpern A.L."/>
            <person name="Halter G.M."/>
            <person name="Han M.V."/>
            <person name="Heger A."/>
            <person name="Hillier L."/>
            <person name="Hinrichs A.S."/>
            <person name="Holmes I."/>
            <person name="Hoskins R.A."/>
            <person name="Hubisz M.J."/>
            <person name="Hultmark D."/>
            <person name="Huntley M.A."/>
            <person name="Jaffe D.B."/>
            <person name="Jagadeeshan S."/>
            <person name="Jeck W.R."/>
            <person name="Johnson J."/>
            <person name="Jones C.D."/>
            <person name="Jordan W.C."/>
            <person name="Karpen G.H."/>
            <person name="Kataoka E."/>
            <person name="Keightley P.D."/>
            <person name="Kheradpour P."/>
            <person name="Kirkness E.F."/>
            <person name="Koerich L.B."/>
            <person name="Kristiansen K."/>
            <person name="Kudrna D."/>
            <person name="Kulathinal R.J."/>
            <person name="Kumar S."/>
            <person name="Kwok R."/>
            <person name="Lander E."/>
            <person name="Langley C.H."/>
            <person name="Lapoint R."/>
            <person name="Lazzaro B.P."/>
            <person name="Lee S.J."/>
            <person name="Levesque L."/>
            <person name="Li R."/>
            <person name="Lin C.F."/>
            <person name="Lin M.F."/>
            <person name="Lindblad-Toh K."/>
            <person name="Llopart A."/>
            <person name="Long M."/>
            <person name="Low L."/>
            <person name="Lozovsky E."/>
            <person name="Lu J."/>
            <person name="Luo M."/>
            <person name="Machado C.A."/>
            <person name="Makalowski W."/>
            <person name="Marzo M."/>
            <person name="Matsuda M."/>
            <person name="Matzkin L."/>
            <person name="McAllister B."/>
            <person name="McBride C.S."/>
            <person name="McKernan B."/>
            <person name="McKernan K."/>
            <person name="Mendez-Lago M."/>
            <person name="Minx P."/>
            <person name="Mollenhauer M.U."/>
            <person name="Montooth K."/>
            <person name="Mount S.M."/>
            <person name="Mu X."/>
            <person name="Myers E."/>
            <person name="Negre B."/>
            <person name="Newfeld S."/>
            <person name="Nielsen R."/>
            <person name="Noor M.A."/>
            <person name="O'Grady P."/>
            <person name="Pachter L."/>
            <person name="Papaceit M."/>
            <person name="Parisi M.J."/>
            <person name="Parisi M."/>
            <person name="Parts L."/>
            <person name="Pedersen J.S."/>
            <person name="Pesole G."/>
            <person name="Phillippy A.M."/>
            <person name="Ponting C.P."/>
            <person name="Pop M."/>
            <person name="Porcelli D."/>
            <person name="Powell J.R."/>
            <person name="Prohaska S."/>
            <person name="Pruitt K."/>
            <person name="Puig M."/>
            <person name="Quesneville H."/>
            <person name="Ram K.R."/>
            <person name="Rand D."/>
            <person name="Rasmussen M.D."/>
            <person name="Reed L.K."/>
            <person name="Reenan R."/>
            <person name="Reily A."/>
            <person name="Remington K.A."/>
            <person name="Rieger T.T."/>
            <person name="Ritchie M.G."/>
            <person name="Robin C."/>
            <person name="Rogers Y.H."/>
            <person name="Rohde C."/>
            <person name="Rozas J."/>
            <person name="Rubenfield M.J."/>
            <person name="Ruiz A."/>
            <person name="Russo S."/>
            <person name="Salzberg S.L."/>
            <person name="Sanchez-Gracia A."/>
            <person name="Saranga D.J."/>
            <person name="Sato H."/>
            <person name="Schaeffer S.W."/>
            <person name="Schatz M.C."/>
            <person name="Schlenke T."/>
            <person name="Schwartz R."/>
            <person name="Segarra C."/>
            <person name="Singh R.S."/>
            <person name="Sirot L."/>
            <person name="Sirota M."/>
            <person name="Sisneros N.B."/>
            <person name="Smith C.D."/>
            <person name="Smith T.F."/>
            <person name="Spieth J."/>
            <person name="Stage D.E."/>
            <person name="Stark A."/>
            <person name="Stephan W."/>
            <person name="Strausberg R.L."/>
            <person name="Strempel S."/>
            <person name="Sturgill D."/>
            <person name="Sutton G."/>
            <person name="Sutton G.G."/>
            <person name="Tao W."/>
            <person name="Teichmann S."/>
            <person name="Tobari Y.N."/>
            <person name="Tomimura Y."/>
            <person name="Tsolas J.M."/>
            <person name="Valente V.L."/>
            <person name="Venter E."/>
            <person name="Venter J.C."/>
            <person name="Vicario S."/>
            <person name="Vieira F.G."/>
            <person name="Vilella A.J."/>
            <person name="Villasante A."/>
            <person name="Walenz B."/>
            <person name="Wang J."/>
            <person name="Wasserman M."/>
            <person name="Watts T."/>
            <person name="Wilson D."/>
            <person name="Wilson R.K."/>
            <person name="Wing R.A."/>
            <person name="Wolfner M.F."/>
            <person name="Wong A."/>
            <person name="Wong G.K."/>
            <person name="Wu C.I."/>
            <person name="Wu G."/>
            <person name="Yamamoto D."/>
            <person name="Yang H.P."/>
            <person name="Yang S.P."/>
            <person name="Yorke J.A."/>
            <person name="Yoshida K."/>
            <person name="Zdobnov E."/>
            <person name="Zhang P."/>
            <person name="Zhang Y."/>
            <person name="Zimin A.V."/>
            <person name="Baldwin J."/>
            <person name="Abdouelleil A."/>
            <person name="Abdulkadir J."/>
            <person name="Abebe A."/>
            <person name="Abera B."/>
            <person name="Abreu J."/>
            <person name="Acer S.C."/>
            <person name="Aftuck L."/>
            <person name="Alexander A."/>
            <person name="An P."/>
            <person name="Anderson E."/>
            <person name="Anderson S."/>
            <person name="Arachi H."/>
            <person name="Azer M."/>
            <person name="Bachantsang P."/>
            <person name="Barry A."/>
            <person name="Bayul T."/>
            <person name="Berlin A."/>
            <person name="Bessette D."/>
            <person name="Bloom T."/>
            <person name="Blye J."/>
            <person name="Boguslavskiy L."/>
            <person name="Bonnet C."/>
            <person name="Boukhgalter B."/>
            <person name="Bourzgui I."/>
            <person name="Brown A."/>
            <person name="Cahill P."/>
            <person name="Channer S."/>
            <person name="Cheshatsang Y."/>
            <person name="Chuda L."/>
            <person name="Citroen M."/>
            <person name="Collymore A."/>
            <person name="Cooke P."/>
            <person name="Costello M."/>
            <person name="D'Aco K."/>
            <person name="Daza R."/>
            <person name="De Haan G."/>
            <person name="DeGray S."/>
            <person name="DeMaso C."/>
            <person name="Dhargay N."/>
            <person name="Dooley K."/>
            <person name="Dooley E."/>
            <person name="Doricent M."/>
            <person name="Dorje P."/>
            <person name="Dorjee K."/>
            <person name="Dupes A."/>
            <person name="Elong R."/>
            <person name="Falk J."/>
            <person name="Farina A."/>
            <person name="Faro S."/>
            <person name="Ferguson D."/>
            <person name="Fisher S."/>
            <person name="Foley C.D."/>
            <person name="Franke A."/>
            <person name="Friedrich D."/>
            <person name="Gadbois L."/>
            <person name="Gearin G."/>
            <person name="Gearin C.R."/>
            <person name="Giannoukos G."/>
            <person name="Goode T."/>
            <person name="Graham J."/>
            <person name="Grandbois E."/>
            <person name="Grewal S."/>
            <person name="Gyaltsen K."/>
            <person name="Hafez N."/>
            <person name="Hagos B."/>
            <person name="Hall J."/>
            <person name="Henson C."/>
            <person name="Hollinger A."/>
            <person name="Honan T."/>
            <person name="Huard M.D."/>
            <person name="Hughes L."/>
            <person name="Hurhula B."/>
            <person name="Husby M.E."/>
            <person name="Kamat A."/>
            <person name="Kanga B."/>
            <person name="Kashin S."/>
            <person name="Khazanovich D."/>
            <person name="Kisner P."/>
            <person name="Lance K."/>
            <person name="Lara M."/>
            <person name="Lee W."/>
            <person name="Lennon N."/>
            <person name="Letendre F."/>
            <person name="LeVine R."/>
            <person name="Lipovsky A."/>
            <person name="Liu X."/>
            <person name="Liu J."/>
            <person name="Liu S."/>
            <person name="Lokyitsang T."/>
            <person name="Lokyitsang Y."/>
            <person name="Lubonja R."/>
            <person name="Lui A."/>
            <person name="MacDonald P."/>
            <person name="Magnisalis V."/>
            <person name="Maru K."/>
            <person name="Matthews C."/>
            <person name="McCusker W."/>
            <person name="McDonough S."/>
            <person name="Mehta T."/>
            <person name="Meldrim J."/>
            <person name="Meneus L."/>
            <person name="Mihai O."/>
            <person name="Mihalev A."/>
            <person name="Mihova T."/>
            <person name="Mittelman R."/>
            <person name="Mlenga V."/>
            <person name="Montmayeur A."/>
            <person name="Mulrain L."/>
            <person name="Navidi A."/>
            <person name="Naylor J."/>
            <person name="Negash T."/>
            <person name="Nguyen T."/>
            <person name="Nguyen N."/>
            <person name="Nicol R."/>
            <person name="Norbu C."/>
            <person name="Norbu N."/>
            <person name="Novod N."/>
            <person name="O'Neill B."/>
            <person name="Osman S."/>
            <person name="Markiewicz E."/>
            <person name="Oyono O.L."/>
            <person name="Patti C."/>
            <person name="Phunkhang P."/>
            <person name="Pierre F."/>
            <person name="Priest M."/>
            <person name="Raghuraman S."/>
            <person name="Rege F."/>
            <person name="Reyes R."/>
            <person name="Rise C."/>
            <person name="Rogov P."/>
            <person name="Ross K."/>
            <person name="Ryan E."/>
            <person name="Settipalli S."/>
            <person name="Shea T."/>
            <person name="Sherpa N."/>
            <person name="Shi L."/>
            <person name="Shih D."/>
            <person name="Sparrow T."/>
            <person name="Spaulding J."/>
            <person name="Stalker J."/>
            <person name="Stange-Thomann N."/>
            <person name="Stavropoulos S."/>
            <person name="Stone C."/>
            <person name="Strader C."/>
            <person name="Tesfaye S."/>
            <person name="Thomson T."/>
            <person name="Thoulutsang Y."/>
            <person name="Thoulutsang D."/>
            <person name="Topham K."/>
            <person name="Topping I."/>
            <person name="Tsamla T."/>
            <person name="Vassiliev H."/>
            <person name="Vo A."/>
            <person name="Wangchuk T."/>
            <person name="Wangdi T."/>
            <person name="Weiand M."/>
            <person name="Wilkinson J."/>
            <person name="Wilson A."/>
            <person name="Yadav S."/>
            <person name="Young G."/>
            <person name="Yu Q."/>
            <person name="Zembek L."/>
            <person name="Zhong D."/>
            <person name="Zimmer A."/>
            <person name="Zwirko Z."/>
            <person name="Jaffe D.B."/>
            <person name="Alvarez P."/>
            <person name="Brockman W."/>
            <person name="Butler J."/>
            <person name="Chin C."/>
            <person name="Gnerre S."/>
            <person name="Grabherr M."/>
            <person name="Kleber M."/>
            <person name="Mauceli E."/>
            <person name="MacCallum I."/>
        </authorList>
    </citation>
    <scope>NUCLEOTIDE SEQUENCE [LARGE SCALE GENOMIC DNA]</scope>
    <source>
        <strain evidence="7">Tucson 14024-0371.13</strain>
    </source>
</reference>
<organism evidence="6 7">
    <name type="scientific">Drosophila ananassae</name>
    <name type="common">Fruit fly</name>
    <dbReference type="NCBI Taxonomy" id="7217"/>
    <lineage>
        <taxon>Eukaryota</taxon>
        <taxon>Metazoa</taxon>
        <taxon>Ecdysozoa</taxon>
        <taxon>Arthropoda</taxon>
        <taxon>Hexapoda</taxon>
        <taxon>Insecta</taxon>
        <taxon>Pterygota</taxon>
        <taxon>Neoptera</taxon>
        <taxon>Endopterygota</taxon>
        <taxon>Diptera</taxon>
        <taxon>Brachycera</taxon>
        <taxon>Muscomorpha</taxon>
        <taxon>Ephydroidea</taxon>
        <taxon>Drosophilidae</taxon>
        <taxon>Drosophila</taxon>
        <taxon>Sophophora</taxon>
    </lineage>
</organism>
<dbReference type="GO" id="GO:0004252">
    <property type="term" value="F:serine-type endopeptidase activity"/>
    <property type="evidence" value="ECO:0007669"/>
    <property type="project" value="InterPro"/>
</dbReference>
<dbReference type="PROSITE" id="PS50240">
    <property type="entry name" value="TRYPSIN_DOM"/>
    <property type="match status" value="1"/>
</dbReference>
<dbReference type="KEGG" id="dan:6499070"/>
<gene>
    <name evidence="6" type="primary">Dana\GF16273</name>
    <name evidence="6" type="synonym">dana_GLEANR_17544</name>
    <name evidence="6" type="ORF">GF16273</name>
</gene>
<dbReference type="InterPro" id="IPR033116">
    <property type="entry name" value="TRYPSIN_SER"/>
</dbReference>
<dbReference type="Gene3D" id="2.40.10.10">
    <property type="entry name" value="Trypsin-like serine proteases"/>
    <property type="match status" value="2"/>
</dbReference>
<dbReference type="GO" id="GO:0006508">
    <property type="term" value="P:proteolysis"/>
    <property type="evidence" value="ECO:0007669"/>
    <property type="project" value="UniProtKB-KW"/>
</dbReference>
<dbReference type="CDD" id="cd00190">
    <property type="entry name" value="Tryp_SPc"/>
    <property type="match status" value="1"/>
</dbReference>
<dbReference type="InterPro" id="IPR051487">
    <property type="entry name" value="Ser/Thr_Proteases_Immune/Dev"/>
</dbReference>
<keyword evidence="3 6" id="KW-0378">Hydrolase</keyword>
<evidence type="ECO:0000256" key="3">
    <source>
        <dbReference type="RuleBase" id="RU363034"/>
    </source>
</evidence>
<dbReference type="SUPFAM" id="SSF50494">
    <property type="entry name" value="Trypsin-like serine proteases"/>
    <property type="match status" value="1"/>
</dbReference>
<sequence length="323" mass="36239">MQAVFSEKLFQLKVILWLLTACWVVAQDEDIVRTCTDYKTSLFVETQEFSLLYEGAPIIRKTRDKCKAYAPVIIGGAPAIPKEFPHAARLGHRDDEGKVNWFCGGTLISNRHILTAAHCVLSFEGTINIVRLGELEFDNNKDDAQPEDFGVQSRIVHPGYDHPVIYDDIAILKLDRNVTFNEYKHPACLPFTDGRKSSSFIAIGWGQTALVPRRGSESSKILKKVKLFNFNTRCKLTAEINEELPNGYNASSQICIGSHESSQDTCNGDSGGPVLTIHKQYPCMYHVEGITSVAVACDTPDFPGMYTRVHYYLDWIKKEMAKP</sequence>
<evidence type="ECO:0000313" key="7">
    <source>
        <dbReference type="Proteomes" id="UP000007801"/>
    </source>
</evidence>
<evidence type="ECO:0000256" key="2">
    <source>
        <dbReference type="ARBA" id="ARBA00024195"/>
    </source>
</evidence>
<feature type="signal peptide" evidence="4">
    <location>
        <begin position="1"/>
        <end position="26"/>
    </location>
</feature>
<accession>B3LXN5</accession>
<dbReference type="PhylomeDB" id="B3LXN5"/>
<name>B3LXN5_DROAN</name>
<dbReference type="OMA" id="WGQTTFA"/>
<keyword evidence="3" id="KW-0720">Serine protease</keyword>
<dbReference type="InterPro" id="IPR001254">
    <property type="entry name" value="Trypsin_dom"/>
</dbReference>
<protein>
    <recommendedName>
        <fullName evidence="5">Peptidase S1 domain-containing protein</fullName>
    </recommendedName>
</protein>
<feature type="chain" id="PRO_5002791578" description="Peptidase S1 domain-containing protein" evidence="4">
    <location>
        <begin position="27"/>
        <end position="323"/>
    </location>
</feature>
<dbReference type="GeneID" id="6499070"/>
<proteinExistence type="inferred from homology"/>
<dbReference type="HOGENOM" id="CLU_006842_0_3_1"/>
<comment type="similarity">
    <text evidence="2">Belongs to the peptidase S1 family. CLIP subfamily.</text>
</comment>
<dbReference type="MEROPS" id="S01.A48"/>
<dbReference type="EMBL" id="CH902617">
    <property type="protein sequence ID" value="EDV43929.1"/>
    <property type="molecule type" value="Genomic_DNA"/>
</dbReference>